<organism evidence="2 4">
    <name type="scientific">Methylobacterium oxalidis</name>
    <dbReference type="NCBI Taxonomy" id="944322"/>
    <lineage>
        <taxon>Bacteria</taxon>
        <taxon>Pseudomonadati</taxon>
        <taxon>Pseudomonadota</taxon>
        <taxon>Alphaproteobacteria</taxon>
        <taxon>Hyphomicrobiales</taxon>
        <taxon>Methylobacteriaceae</taxon>
        <taxon>Methylobacterium</taxon>
    </lineage>
</organism>
<dbReference type="EMBL" id="BJZU01000003">
    <property type="protein sequence ID" value="GEP02170.1"/>
    <property type="molecule type" value="Genomic_DNA"/>
</dbReference>
<dbReference type="RefSeq" id="WP_147023837.1">
    <property type="nucleotide sequence ID" value="NZ_BJZU01000003.1"/>
</dbReference>
<keyword evidence="5" id="KW-1185">Reference proteome</keyword>
<evidence type="ECO:0000259" key="1">
    <source>
        <dbReference type="Pfam" id="PF08885"/>
    </source>
</evidence>
<dbReference type="AlphaFoldDB" id="A0A512IWR8"/>
<reference evidence="3" key="1">
    <citation type="journal article" date="2014" name="Int. J. Syst. Evol. Microbiol.">
        <title>Complete genome of a new Firmicutes species belonging to the dominant human colonic microbiota ('Ruminococcus bicirculans') reveals two chromosomes and a selective capacity to utilize plant glucans.</title>
        <authorList>
            <consortium name="NISC Comparative Sequencing Program"/>
            <person name="Wegmann U."/>
            <person name="Louis P."/>
            <person name="Goesmann A."/>
            <person name="Henrissat B."/>
            <person name="Duncan S.H."/>
            <person name="Flint H.J."/>
        </authorList>
    </citation>
    <scope>NUCLEOTIDE SEQUENCE</scope>
    <source>
        <strain evidence="3">NBRC 107715</strain>
    </source>
</reference>
<dbReference type="OrthoDB" id="369216at2"/>
<gene>
    <name evidence="3" type="ORF">GCM10007888_04960</name>
    <name evidence="2" type="ORF">MOX02_02080</name>
</gene>
<reference evidence="5" key="2">
    <citation type="journal article" date="2019" name="Int. J. Syst. Evol. Microbiol.">
        <title>The Global Catalogue of Microorganisms (GCM) 10K type strain sequencing project: providing services to taxonomists for standard genome sequencing and annotation.</title>
        <authorList>
            <consortium name="The Broad Institute Genomics Platform"/>
            <consortium name="The Broad Institute Genome Sequencing Center for Infectious Disease"/>
            <person name="Wu L."/>
            <person name="Ma J."/>
        </authorList>
    </citation>
    <scope>NUCLEOTIDE SEQUENCE [LARGE SCALE GENOMIC DNA]</scope>
    <source>
        <strain evidence="5">NBRC 107715</strain>
    </source>
</reference>
<reference evidence="2 4" key="3">
    <citation type="submission" date="2019-07" db="EMBL/GenBank/DDBJ databases">
        <title>Whole genome shotgun sequence of Methylobacterium oxalidis NBRC 107715.</title>
        <authorList>
            <person name="Hosoyama A."/>
            <person name="Uohara A."/>
            <person name="Ohji S."/>
            <person name="Ichikawa N."/>
        </authorList>
    </citation>
    <scope>NUCLEOTIDE SEQUENCE [LARGE SCALE GENOMIC DNA]</scope>
    <source>
        <strain evidence="2 4">NBRC 107715</strain>
    </source>
</reference>
<evidence type="ECO:0000313" key="3">
    <source>
        <dbReference type="EMBL" id="GLS62115.1"/>
    </source>
</evidence>
<dbReference type="Proteomes" id="UP000321960">
    <property type="component" value="Unassembled WGS sequence"/>
</dbReference>
<comment type="caution">
    <text evidence="2">The sequence shown here is derived from an EMBL/GenBank/DDBJ whole genome shotgun (WGS) entry which is preliminary data.</text>
</comment>
<accession>A0A512IWR8</accession>
<dbReference type="EMBL" id="BSPK01000004">
    <property type="protein sequence ID" value="GLS62115.1"/>
    <property type="molecule type" value="Genomic_DNA"/>
</dbReference>
<protein>
    <recommendedName>
        <fullName evidence="1">GSCFA domain-containing protein</fullName>
    </recommendedName>
</protein>
<evidence type="ECO:0000313" key="5">
    <source>
        <dbReference type="Proteomes" id="UP001156856"/>
    </source>
</evidence>
<sequence length="355" mass="38311">MASNPYSDLPAEQFWRKAVANVAPFAVDPRPHGAFTIARTDRVATAGSCFAQRVAQALRSAGFNFHVTEAAPGGLSPAEAEARQFGTYTARYGNLYLTRQFTQLFDRAFGRFEPELTVWERPDGRYVDPFRPTIEPGGFDSPAAVSASREAHLAEVRRMFETLDVFVVTLGLTEGFRYRADGAALPLAPGVAGGSFDPDLYEFVNVGAAEVTADLRGLLDRLWSVNPAARVILTVSPVPLIATYLPQHVMISNTYSKAVLRAAAGEVCAAGDPRLVYFPSFDLITSNVNAGRYYAEDQRSVTDAGVRHVMRCFLATFAPDSARPALASPAGASAAEFEGTAGVICDEEQIERSVA</sequence>
<evidence type="ECO:0000313" key="4">
    <source>
        <dbReference type="Proteomes" id="UP000321960"/>
    </source>
</evidence>
<dbReference type="InterPro" id="IPR014982">
    <property type="entry name" value="GSCFA"/>
</dbReference>
<feature type="domain" description="GSCFA" evidence="1">
    <location>
        <begin position="42"/>
        <end position="313"/>
    </location>
</feature>
<proteinExistence type="predicted"/>
<dbReference type="Pfam" id="PF08885">
    <property type="entry name" value="GSCFA"/>
    <property type="match status" value="1"/>
</dbReference>
<name>A0A512IWR8_9HYPH</name>
<reference evidence="3" key="4">
    <citation type="submission" date="2023-01" db="EMBL/GenBank/DDBJ databases">
        <title>Draft genome sequence of Methylobacterium oxalidis strain NBRC 107715.</title>
        <authorList>
            <person name="Sun Q."/>
            <person name="Mori K."/>
        </authorList>
    </citation>
    <scope>NUCLEOTIDE SEQUENCE</scope>
    <source>
        <strain evidence="3">NBRC 107715</strain>
    </source>
</reference>
<evidence type="ECO:0000313" key="2">
    <source>
        <dbReference type="EMBL" id="GEP02170.1"/>
    </source>
</evidence>
<dbReference type="Proteomes" id="UP001156856">
    <property type="component" value="Unassembled WGS sequence"/>
</dbReference>